<feature type="compositionally biased region" description="Basic and acidic residues" evidence="1">
    <location>
        <begin position="59"/>
        <end position="76"/>
    </location>
</feature>
<sequence>MTALLGMLLATPAPVSAETAMATYDRSVRVHVGRPADCAGHPDEILVCGMAVHPSPRLPLRDERPARVAPSDRRSDSAAAFEQRLGCRMGCDPIESAAKGKRLVEIIMGDDPDTP</sequence>
<gene>
    <name evidence="3" type="ORF">PBT88_20025</name>
</gene>
<accession>A0ABY7NPJ5</accession>
<evidence type="ECO:0000313" key="3">
    <source>
        <dbReference type="EMBL" id="WBO22396.1"/>
    </source>
</evidence>
<evidence type="ECO:0000256" key="1">
    <source>
        <dbReference type="SAM" id="MobiDB-lite"/>
    </source>
</evidence>
<protein>
    <submittedName>
        <fullName evidence="3">Uncharacterized protein</fullName>
    </submittedName>
</protein>
<dbReference type="RefSeq" id="WP_270077041.1">
    <property type="nucleotide sequence ID" value="NZ_CP115174.1"/>
</dbReference>
<organism evidence="3 4">
    <name type="scientific">Sphingomonas abietis</name>
    <dbReference type="NCBI Taxonomy" id="3012344"/>
    <lineage>
        <taxon>Bacteria</taxon>
        <taxon>Pseudomonadati</taxon>
        <taxon>Pseudomonadota</taxon>
        <taxon>Alphaproteobacteria</taxon>
        <taxon>Sphingomonadales</taxon>
        <taxon>Sphingomonadaceae</taxon>
        <taxon>Sphingomonas</taxon>
    </lineage>
</organism>
<feature type="signal peptide" evidence="2">
    <location>
        <begin position="1"/>
        <end position="17"/>
    </location>
</feature>
<keyword evidence="4" id="KW-1185">Reference proteome</keyword>
<dbReference type="EMBL" id="CP115174">
    <property type="protein sequence ID" value="WBO22396.1"/>
    <property type="molecule type" value="Genomic_DNA"/>
</dbReference>
<feature type="chain" id="PRO_5047391222" evidence="2">
    <location>
        <begin position="18"/>
        <end position="115"/>
    </location>
</feature>
<feature type="region of interest" description="Disordered" evidence="1">
    <location>
        <begin position="57"/>
        <end position="77"/>
    </location>
</feature>
<evidence type="ECO:0000313" key="4">
    <source>
        <dbReference type="Proteomes" id="UP001210865"/>
    </source>
</evidence>
<name>A0ABY7NPJ5_9SPHN</name>
<proteinExistence type="predicted"/>
<reference evidence="3 4" key="1">
    <citation type="submission" date="2022-12" db="EMBL/GenBank/DDBJ databases">
        <title>Sphingomonas abieness sp. nov., an endophytic bacterium isolated from Abies koreana.</title>
        <authorList>
            <person name="Jiang L."/>
            <person name="Lee J."/>
        </authorList>
    </citation>
    <scope>NUCLEOTIDE SEQUENCE [LARGE SCALE GENOMIC DNA]</scope>
    <source>
        <strain evidence="4">PAMB 00755</strain>
    </source>
</reference>
<dbReference type="Proteomes" id="UP001210865">
    <property type="component" value="Chromosome"/>
</dbReference>
<evidence type="ECO:0000256" key="2">
    <source>
        <dbReference type="SAM" id="SignalP"/>
    </source>
</evidence>
<keyword evidence="2" id="KW-0732">Signal</keyword>